<protein>
    <recommendedName>
        <fullName evidence="1">Tf2-1-like SH3-like domain-containing protein</fullName>
    </recommendedName>
</protein>
<dbReference type="Proteomes" id="UP001151760">
    <property type="component" value="Unassembled WGS sequence"/>
</dbReference>
<accession>A0ABQ4XH85</accession>
<dbReference type="EMBL" id="BQNB010009487">
    <property type="protein sequence ID" value="GJS64210.1"/>
    <property type="molecule type" value="Genomic_DNA"/>
</dbReference>
<reference evidence="2" key="2">
    <citation type="submission" date="2022-01" db="EMBL/GenBank/DDBJ databases">
        <authorList>
            <person name="Yamashiro T."/>
            <person name="Shiraishi A."/>
            <person name="Satake H."/>
            <person name="Nakayama K."/>
        </authorList>
    </citation>
    <scope>NUCLEOTIDE SEQUENCE</scope>
</reference>
<comment type="caution">
    <text evidence="2">The sequence shown here is derived from an EMBL/GenBank/DDBJ whole genome shotgun (WGS) entry which is preliminary data.</text>
</comment>
<dbReference type="Pfam" id="PF24626">
    <property type="entry name" value="SH3_Tf2-1"/>
    <property type="match status" value="1"/>
</dbReference>
<name>A0ABQ4XH85_9ASTR</name>
<feature type="domain" description="Tf2-1-like SH3-like" evidence="1">
    <location>
        <begin position="1"/>
        <end position="63"/>
    </location>
</feature>
<dbReference type="PANTHER" id="PTHR46148">
    <property type="entry name" value="CHROMO DOMAIN-CONTAINING PROTEIN"/>
    <property type="match status" value="1"/>
</dbReference>
<proteinExistence type="predicted"/>
<evidence type="ECO:0000259" key="1">
    <source>
        <dbReference type="Pfam" id="PF24626"/>
    </source>
</evidence>
<keyword evidence="3" id="KW-1185">Reference proteome</keyword>
<dbReference type="PANTHER" id="PTHR46148:SF59">
    <property type="entry name" value="NUCLEOTIDYLTRANSFERASE, RIBONUCLEASE H"/>
    <property type="match status" value="1"/>
</dbReference>
<reference evidence="2" key="1">
    <citation type="journal article" date="2022" name="Int. J. Mol. Sci.">
        <title>Draft Genome of Tanacetum Coccineum: Genomic Comparison of Closely Related Tanacetum-Family Plants.</title>
        <authorList>
            <person name="Yamashiro T."/>
            <person name="Shiraishi A."/>
            <person name="Nakayama K."/>
            <person name="Satake H."/>
        </authorList>
    </citation>
    <scope>NUCLEOTIDE SEQUENCE</scope>
</reference>
<dbReference type="InterPro" id="IPR056924">
    <property type="entry name" value="SH3_Tf2-1"/>
</dbReference>
<evidence type="ECO:0000313" key="2">
    <source>
        <dbReference type="EMBL" id="GJS64210.1"/>
    </source>
</evidence>
<sequence>MVLLKVSPWNGVLRFEKRRKLSPRYIGPFKVLARIGPVAYTFEFPEELKGIHNTFHVLNLKKCLAEGEVVRRLNQIADTYSRSRWNSQRRSQVYFECEDQIKKKYHHLFTSNQRLKATMAVDVSLSHPSQHYGVTWTLDYTVTSFKLARWKVRVNSLWHKPLKGYAITYSKSINRGLIQAIQHQPFHHSSKKRPRLRYLKEFHQKLWFHWIYFDYRVPLGFDSIAGGLDHVNPVIRLPIEHEISRGTRVGTKHEECVKIKETALFQQCKGHVDDFDWRIGNLAAGIFYAYEEGSGAMIGFIMKQSSNVEMTIVPLDLYLLLAGHWNGQEYPSPLFLAIKGCILQALFFH</sequence>
<evidence type="ECO:0000313" key="3">
    <source>
        <dbReference type="Proteomes" id="UP001151760"/>
    </source>
</evidence>
<organism evidence="2 3">
    <name type="scientific">Tanacetum coccineum</name>
    <dbReference type="NCBI Taxonomy" id="301880"/>
    <lineage>
        <taxon>Eukaryota</taxon>
        <taxon>Viridiplantae</taxon>
        <taxon>Streptophyta</taxon>
        <taxon>Embryophyta</taxon>
        <taxon>Tracheophyta</taxon>
        <taxon>Spermatophyta</taxon>
        <taxon>Magnoliopsida</taxon>
        <taxon>eudicotyledons</taxon>
        <taxon>Gunneridae</taxon>
        <taxon>Pentapetalae</taxon>
        <taxon>asterids</taxon>
        <taxon>campanulids</taxon>
        <taxon>Asterales</taxon>
        <taxon>Asteraceae</taxon>
        <taxon>Asteroideae</taxon>
        <taxon>Anthemideae</taxon>
        <taxon>Anthemidinae</taxon>
        <taxon>Tanacetum</taxon>
    </lineage>
</organism>
<gene>
    <name evidence="2" type="ORF">Tco_0678774</name>
</gene>